<keyword evidence="2" id="KW-1133">Transmembrane helix</keyword>
<gene>
    <name evidence="4" type="ORF">HYFRA_00014048</name>
</gene>
<keyword evidence="1" id="KW-0143">Chaperone</keyword>
<feature type="domain" description="J" evidence="3">
    <location>
        <begin position="77"/>
        <end position="144"/>
    </location>
</feature>
<dbReference type="SMART" id="SM00271">
    <property type="entry name" value="DnaJ"/>
    <property type="match status" value="1"/>
</dbReference>
<organism evidence="4 5">
    <name type="scientific">Hymenoscyphus fraxineus</name>
    <dbReference type="NCBI Taxonomy" id="746836"/>
    <lineage>
        <taxon>Eukaryota</taxon>
        <taxon>Fungi</taxon>
        <taxon>Dikarya</taxon>
        <taxon>Ascomycota</taxon>
        <taxon>Pezizomycotina</taxon>
        <taxon>Leotiomycetes</taxon>
        <taxon>Helotiales</taxon>
        <taxon>Helotiaceae</taxon>
        <taxon>Hymenoscyphus</taxon>
    </lineage>
</organism>
<evidence type="ECO:0000313" key="5">
    <source>
        <dbReference type="Proteomes" id="UP000696280"/>
    </source>
</evidence>
<evidence type="ECO:0000259" key="3">
    <source>
        <dbReference type="PROSITE" id="PS50076"/>
    </source>
</evidence>
<dbReference type="Proteomes" id="UP000696280">
    <property type="component" value="Unassembled WGS sequence"/>
</dbReference>
<dbReference type="SUPFAM" id="SSF46565">
    <property type="entry name" value="Chaperone J-domain"/>
    <property type="match status" value="1"/>
</dbReference>
<dbReference type="CDD" id="cd06257">
    <property type="entry name" value="DnaJ"/>
    <property type="match status" value="1"/>
</dbReference>
<dbReference type="PRINTS" id="PR00625">
    <property type="entry name" value="JDOMAIN"/>
</dbReference>
<name>A0A9N9PPV4_9HELO</name>
<evidence type="ECO:0000256" key="2">
    <source>
        <dbReference type="SAM" id="Phobius"/>
    </source>
</evidence>
<dbReference type="InterPro" id="IPR036869">
    <property type="entry name" value="J_dom_sf"/>
</dbReference>
<dbReference type="AlphaFoldDB" id="A0A9N9PPV4"/>
<dbReference type="GO" id="GO:0036503">
    <property type="term" value="P:ERAD pathway"/>
    <property type="evidence" value="ECO:0007669"/>
    <property type="project" value="TreeGrafter"/>
</dbReference>
<dbReference type="PANTHER" id="PTHR44360:SF1">
    <property type="entry name" value="DNAJ HOMOLOG SUBFAMILY B MEMBER 9"/>
    <property type="match status" value="1"/>
</dbReference>
<keyword evidence="2" id="KW-0812">Transmembrane</keyword>
<dbReference type="InterPro" id="IPR001623">
    <property type="entry name" value="DnaJ_domain"/>
</dbReference>
<dbReference type="PANTHER" id="PTHR44360">
    <property type="entry name" value="DNAJ HOMOLOG SUBFAMILY B MEMBER 9"/>
    <property type="match status" value="1"/>
</dbReference>
<keyword evidence="5" id="KW-1185">Reference proteome</keyword>
<reference evidence="4" key="1">
    <citation type="submission" date="2021-07" db="EMBL/GenBank/DDBJ databases">
        <authorList>
            <person name="Durling M."/>
        </authorList>
    </citation>
    <scope>NUCLEOTIDE SEQUENCE</scope>
</reference>
<keyword evidence="2" id="KW-0472">Membrane</keyword>
<evidence type="ECO:0000256" key="1">
    <source>
        <dbReference type="ARBA" id="ARBA00023186"/>
    </source>
</evidence>
<dbReference type="Pfam" id="PF00226">
    <property type="entry name" value="DnaJ"/>
    <property type="match status" value="1"/>
</dbReference>
<dbReference type="EMBL" id="CAJVRL010000131">
    <property type="protein sequence ID" value="CAG8962419.1"/>
    <property type="molecule type" value="Genomic_DNA"/>
</dbReference>
<accession>A0A9N9PPV4</accession>
<sequence length="359" mass="40813">MSNNLLSLAGWTFLPNLVTGWVQSLYYGITIRAGDPKPQPNTPKYMLHRRRIHILVVSAYLLYTIYEADYDIRRASNYYADLGVPLTATDRDIKSRFRRLAATYHPDKVGSNGGLNTQEYFVHLRLAQETLVNPVKRFAYERFGPSMHEWQRCASIYDYILKGVQDILPYYGVAGVFMYILGWLGYLQWGQFWRWLTLVGLCVFELHTISRPYFPTIATNIINPFITTFTNHPPYLPFQLISLARKMCITLYIAFSQIGPLLETPQAASATGTPEAALNATLQRLEESTRAADLEVSRLMGMEMTPFAGQSGALKDMKGKVKDWLVQNTIRNDPEVRDSLGNLLKKRRVDAPAGAKGNR</sequence>
<protein>
    <recommendedName>
        <fullName evidence="3">J domain-containing protein</fullName>
    </recommendedName>
</protein>
<dbReference type="GO" id="GO:0051787">
    <property type="term" value="F:misfolded protein binding"/>
    <property type="evidence" value="ECO:0007669"/>
    <property type="project" value="TreeGrafter"/>
</dbReference>
<dbReference type="InterPro" id="IPR051948">
    <property type="entry name" value="Hsp70_co-chaperone_J-domain"/>
</dbReference>
<dbReference type="Gene3D" id="1.10.287.110">
    <property type="entry name" value="DnaJ domain"/>
    <property type="match status" value="1"/>
</dbReference>
<comment type="caution">
    <text evidence="4">The sequence shown here is derived from an EMBL/GenBank/DDBJ whole genome shotgun (WGS) entry which is preliminary data.</text>
</comment>
<feature type="transmembrane region" description="Helical" evidence="2">
    <location>
        <begin position="167"/>
        <end position="186"/>
    </location>
</feature>
<proteinExistence type="predicted"/>
<dbReference type="GO" id="GO:0051087">
    <property type="term" value="F:protein-folding chaperone binding"/>
    <property type="evidence" value="ECO:0007669"/>
    <property type="project" value="TreeGrafter"/>
</dbReference>
<evidence type="ECO:0000313" key="4">
    <source>
        <dbReference type="EMBL" id="CAG8962419.1"/>
    </source>
</evidence>
<dbReference type="GO" id="GO:0005783">
    <property type="term" value="C:endoplasmic reticulum"/>
    <property type="evidence" value="ECO:0007669"/>
    <property type="project" value="TreeGrafter"/>
</dbReference>
<dbReference type="OrthoDB" id="436519at2759"/>
<feature type="transmembrane region" description="Helical" evidence="2">
    <location>
        <begin position="50"/>
        <end position="66"/>
    </location>
</feature>
<dbReference type="PROSITE" id="PS50076">
    <property type="entry name" value="DNAJ_2"/>
    <property type="match status" value="1"/>
</dbReference>